<accession>A0ABS5RDG7</accession>
<comment type="similarity">
    <text evidence="6">Belongs to the PINc/VapC protein family.</text>
</comment>
<keyword evidence="1 6" id="KW-1277">Toxin-antitoxin system</keyword>
<comment type="caution">
    <text evidence="8">The sequence shown here is derived from an EMBL/GenBank/DDBJ whole genome shotgun (WGS) entry which is preliminary data.</text>
</comment>
<sequence>MIGYLDTSAFVPLLVDEPTSPACRRFWDDADVIVSSRLLYVEAVAAVAQAQRMGRLIEADYLECRGRLDEMWSQMDVIEVDEQAVLRAADMAHRCGLRGYDAVHCAAAHDLNDDDVVAASGDQRLLAAWGDLGVATFDIGQRLH</sequence>
<keyword evidence="3 6" id="KW-0479">Metal-binding</keyword>
<name>A0ABS5RDG7_9MYCO</name>
<dbReference type="InterPro" id="IPR029060">
    <property type="entry name" value="PIN-like_dom_sf"/>
</dbReference>
<gene>
    <name evidence="6" type="primary">vapC</name>
    <name evidence="8" type="ORF">KIH27_00185</name>
</gene>
<evidence type="ECO:0000256" key="2">
    <source>
        <dbReference type="ARBA" id="ARBA00022722"/>
    </source>
</evidence>
<evidence type="ECO:0000313" key="9">
    <source>
        <dbReference type="Proteomes" id="UP001519535"/>
    </source>
</evidence>
<dbReference type="Pfam" id="PF01850">
    <property type="entry name" value="PIN"/>
    <property type="match status" value="1"/>
</dbReference>
<feature type="binding site" evidence="6">
    <location>
        <position position="101"/>
    </location>
    <ligand>
        <name>Mg(2+)</name>
        <dbReference type="ChEBI" id="CHEBI:18420"/>
    </ligand>
</feature>
<comment type="cofactor">
    <cofactor evidence="6">
        <name>Mg(2+)</name>
        <dbReference type="ChEBI" id="CHEBI:18420"/>
    </cofactor>
</comment>
<feature type="domain" description="PIN" evidence="7">
    <location>
        <begin position="4"/>
        <end position="124"/>
    </location>
</feature>
<dbReference type="Proteomes" id="UP001519535">
    <property type="component" value="Unassembled WGS sequence"/>
</dbReference>
<feature type="binding site" evidence="6">
    <location>
        <position position="6"/>
    </location>
    <ligand>
        <name>Mg(2+)</name>
        <dbReference type="ChEBI" id="CHEBI:18420"/>
    </ligand>
</feature>
<dbReference type="InterPro" id="IPR022907">
    <property type="entry name" value="VapC_family"/>
</dbReference>
<dbReference type="RefSeq" id="WP_214090894.1">
    <property type="nucleotide sequence ID" value="NZ_JAHCLR010000001.1"/>
</dbReference>
<proteinExistence type="inferred from homology"/>
<keyword evidence="5 6" id="KW-0460">Magnesium</keyword>
<dbReference type="HAMAP" id="MF_00265">
    <property type="entry name" value="VapC_Nob1"/>
    <property type="match status" value="1"/>
</dbReference>
<dbReference type="EMBL" id="JAHCLR010000001">
    <property type="protein sequence ID" value="MBS9532002.1"/>
    <property type="molecule type" value="Genomic_DNA"/>
</dbReference>
<evidence type="ECO:0000256" key="5">
    <source>
        <dbReference type="ARBA" id="ARBA00022842"/>
    </source>
</evidence>
<keyword evidence="2 6" id="KW-0540">Nuclease</keyword>
<dbReference type="SUPFAM" id="SSF88723">
    <property type="entry name" value="PIN domain-like"/>
    <property type="match status" value="1"/>
</dbReference>
<protein>
    <recommendedName>
        <fullName evidence="6">Ribonuclease VapC</fullName>
        <shortName evidence="6">RNase VapC</shortName>
        <ecNumber evidence="6">3.1.-.-</ecNumber>
    </recommendedName>
    <alternativeName>
        <fullName evidence="6">Toxin VapC</fullName>
    </alternativeName>
</protein>
<keyword evidence="6" id="KW-0800">Toxin</keyword>
<evidence type="ECO:0000313" key="8">
    <source>
        <dbReference type="EMBL" id="MBS9532002.1"/>
    </source>
</evidence>
<keyword evidence="4 6" id="KW-0378">Hydrolase</keyword>
<keyword evidence="9" id="KW-1185">Reference proteome</keyword>
<evidence type="ECO:0000259" key="7">
    <source>
        <dbReference type="Pfam" id="PF01850"/>
    </source>
</evidence>
<evidence type="ECO:0000256" key="4">
    <source>
        <dbReference type="ARBA" id="ARBA00022801"/>
    </source>
</evidence>
<organism evidence="8 9">
    <name type="scientific">Mycolicibacter acidiphilus</name>
    <dbReference type="NCBI Taxonomy" id="2835306"/>
    <lineage>
        <taxon>Bacteria</taxon>
        <taxon>Bacillati</taxon>
        <taxon>Actinomycetota</taxon>
        <taxon>Actinomycetes</taxon>
        <taxon>Mycobacteriales</taxon>
        <taxon>Mycobacteriaceae</taxon>
        <taxon>Mycolicibacter</taxon>
    </lineage>
</organism>
<dbReference type="Gene3D" id="3.40.50.1010">
    <property type="entry name" value="5'-nuclease"/>
    <property type="match status" value="1"/>
</dbReference>
<dbReference type="InterPro" id="IPR002716">
    <property type="entry name" value="PIN_dom"/>
</dbReference>
<evidence type="ECO:0000256" key="6">
    <source>
        <dbReference type="HAMAP-Rule" id="MF_00265"/>
    </source>
</evidence>
<comment type="function">
    <text evidence="6">Toxic component of a toxin-antitoxin (TA) system. An RNase.</text>
</comment>
<dbReference type="EC" id="3.1.-.-" evidence="6"/>
<evidence type="ECO:0000256" key="1">
    <source>
        <dbReference type="ARBA" id="ARBA00022649"/>
    </source>
</evidence>
<dbReference type="CDD" id="cd09874">
    <property type="entry name" value="PIN_MT3492-like"/>
    <property type="match status" value="1"/>
</dbReference>
<evidence type="ECO:0000256" key="3">
    <source>
        <dbReference type="ARBA" id="ARBA00022723"/>
    </source>
</evidence>
<reference evidence="8 9" key="1">
    <citation type="submission" date="2021-05" db="EMBL/GenBank/DDBJ databases">
        <title>Mycobacterium acidophilum sp. nov., an extremely acid-tolerant member of the genus Mycobacterium.</title>
        <authorList>
            <person name="Xia J."/>
        </authorList>
    </citation>
    <scope>NUCLEOTIDE SEQUENCE [LARGE SCALE GENOMIC DNA]</scope>
    <source>
        <strain evidence="8 9">M1</strain>
    </source>
</reference>